<evidence type="ECO:0000313" key="4">
    <source>
        <dbReference type="Proteomes" id="UP000031275"/>
    </source>
</evidence>
<reference evidence="3 4" key="1">
    <citation type="submission" date="2014-10" db="EMBL/GenBank/DDBJ databases">
        <title>Kaistella solincola genome.</title>
        <authorList>
            <person name="Newman J.D."/>
        </authorList>
    </citation>
    <scope>NUCLEOTIDE SEQUENCE [LARGE SCALE GENOMIC DNA]</scope>
    <source>
        <strain evidence="3 4">DSM 22468</strain>
    </source>
</reference>
<dbReference type="Pfam" id="PF02463">
    <property type="entry name" value="SMC_N"/>
    <property type="match status" value="1"/>
</dbReference>
<dbReference type="Proteomes" id="UP000031275">
    <property type="component" value="Unassembled WGS sequence"/>
</dbReference>
<dbReference type="SUPFAM" id="SSF52540">
    <property type="entry name" value="P-loop containing nucleoside triphosphate hydrolases"/>
    <property type="match status" value="1"/>
</dbReference>
<dbReference type="EMBL" id="JSYK01000004">
    <property type="protein sequence ID" value="KIA82563.1"/>
    <property type="molecule type" value="Genomic_DNA"/>
</dbReference>
<dbReference type="RefSeq" id="WP_039346166.1">
    <property type="nucleotide sequence ID" value="NZ_JSYK01000004.1"/>
</dbReference>
<evidence type="ECO:0000256" key="1">
    <source>
        <dbReference type="SAM" id="Coils"/>
    </source>
</evidence>
<feature type="coiled-coil region" evidence="1">
    <location>
        <begin position="196"/>
        <end position="223"/>
    </location>
</feature>
<evidence type="ECO:0000259" key="2">
    <source>
        <dbReference type="Pfam" id="PF02463"/>
    </source>
</evidence>
<keyword evidence="1" id="KW-0175">Coiled coil</keyword>
<sequence length="573" mass="66968">MKKIKEIKIQNFKAFQKEQVFPINGKHVLVYGNNGSGKSSLFWALYTLLQSSIKEDDGVKKYFKKYVASNKGTHQTLKNVFMDENEQSFIKLSAIDTATQHEETFTISHDVINTNDDANTLIQELNIASDFINYKLLHNFYRASHKQEVNLWPVFERDIFPFMTDGTQNWLDDIIKAPTLDVPRTPKGAVASRNRKQRYVDDIAALNEKIQNLLNEITGHANIFLKDHFFEGKDVIKVALSFEKKFKFDLIKNKIWEDNKQGQRHDQLHIKLGVEIYDDTIPEKWRAIERVQSFLNEAQLTRIAIGVRIGALRTRPLASARFKILVLDDMLISLDLSNRMDVVRIILNKEEKEDLKFFDGFQKFILTHDKGFFNLIRRNTDEEEWVYFNFNKDEKDSSAPKIKEDESPIQRAIKRFEEGEFEASGNELRKEAEAILDSFLDPDMKFFNQKFKGLSQKLDDAFKQLIDKRHKDFTEKFINDLDLSKLKKIKTDYSTDGTLTAEEIANLDSIKTRLFDFLIEFNEKKNRKELLITETKDILDRIMNAASHHSENPLHREELKNAIAKMIELKEHL</sequence>
<comment type="caution">
    <text evidence="3">The sequence shown here is derived from an EMBL/GenBank/DDBJ whole genome shotgun (WGS) entry which is preliminary data.</text>
</comment>
<organism evidence="3 4">
    <name type="scientific">Kaistella solincola</name>
    <dbReference type="NCBI Taxonomy" id="510955"/>
    <lineage>
        <taxon>Bacteria</taxon>
        <taxon>Pseudomonadati</taxon>
        <taxon>Bacteroidota</taxon>
        <taxon>Flavobacteriia</taxon>
        <taxon>Flavobacteriales</taxon>
        <taxon>Weeksellaceae</taxon>
        <taxon>Chryseobacterium group</taxon>
        <taxon>Kaistella</taxon>
    </lineage>
</organism>
<dbReference type="Gene3D" id="3.40.50.300">
    <property type="entry name" value="P-loop containing nucleotide triphosphate hydrolases"/>
    <property type="match status" value="1"/>
</dbReference>
<keyword evidence="4" id="KW-1185">Reference proteome</keyword>
<name>A0ABR4ZNB0_9FLAO</name>
<protein>
    <recommendedName>
        <fullName evidence="2">RecF/RecN/SMC N-terminal domain-containing protein</fullName>
    </recommendedName>
</protein>
<gene>
    <name evidence="3" type="ORF">OA84_10390</name>
</gene>
<accession>A0ABR4ZNB0</accession>
<dbReference type="InterPro" id="IPR027417">
    <property type="entry name" value="P-loop_NTPase"/>
</dbReference>
<evidence type="ECO:0000313" key="3">
    <source>
        <dbReference type="EMBL" id="KIA82563.1"/>
    </source>
</evidence>
<proteinExistence type="predicted"/>
<dbReference type="PANTHER" id="PTHR32182">
    <property type="entry name" value="DNA REPLICATION AND REPAIR PROTEIN RECF"/>
    <property type="match status" value="1"/>
</dbReference>
<dbReference type="InterPro" id="IPR003395">
    <property type="entry name" value="RecF/RecN/SMC_N"/>
</dbReference>
<dbReference type="PANTHER" id="PTHR32182:SF22">
    <property type="entry name" value="ATP-DEPENDENT ENDONUCLEASE, OLD FAMILY-RELATED"/>
    <property type="match status" value="1"/>
</dbReference>
<feature type="domain" description="RecF/RecN/SMC N-terminal" evidence="2">
    <location>
        <begin position="4"/>
        <end position="374"/>
    </location>
</feature>